<evidence type="ECO:0000256" key="1">
    <source>
        <dbReference type="ARBA" id="ARBA00004651"/>
    </source>
</evidence>
<evidence type="ECO:0000256" key="11">
    <source>
        <dbReference type="SAM" id="Phobius"/>
    </source>
</evidence>
<proteinExistence type="inferred from homology"/>
<comment type="subcellular location">
    <subcellularLocation>
        <location evidence="1">Cell membrane</location>
        <topology evidence="1">Multi-pass membrane protein</topology>
    </subcellularLocation>
</comment>
<dbReference type="InterPro" id="IPR036318">
    <property type="entry name" value="FAD-bd_PCMH-like_sf"/>
</dbReference>
<keyword evidence="7 9" id="KW-0129">CBS domain</keyword>
<evidence type="ECO:0000256" key="4">
    <source>
        <dbReference type="ARBA" id="ARBA00022692"/>
    </source>
</evidence>
<keyword evidence="4 10" id="KW-0812">Transmembrane</keyword>
<dbReference type="PANTHER" id="PTHR43099:SF2">
    <property type="entry name" value="UPF0053 PROTEIN YRKA"/>
    <property type="match status" value="1"/>
</dbReference>
<sequence>MEGVIEITFNLFLVIFLVLLNGFFVAAEFAIVKVRTTRIAQLEHRRGKVAQKVLANLDAYLSATQLGITLASLGLGWIGEPAIAHMLAPALTYLGLPEWLIHTVAFAIAFSIITFLHIVLGEMAPKSLAIRQAESTTLWTAAPLDWFYRLFKPFIYILNGAANLILKWFGIGLNDTQQAHTEEEIRMLIAQSHKSGVIDQTELALFDNIFEFTDRVAREVMIPRVNMKCVYRDKSLDENLKIMKGTHHTRFPLCGDDKDDILGIVHIRDVYEHLSEGKTPSLTELARPAVLVPETMELKDILRNLQKNRAGMAIVVDEFGGTSGLVTTEDIIEEIVGEIQDEFDNEKPFFVQNGNETSIDSHLLIEEVNEYFQIEIDDPDNDTIGGWLFSQLEKVPEVGDQVAFDGLIFLVQEVENRRVTRILVKPGKTEQAEMEEKAEETIG</sequence>
<dbReference type="EMBL" id="FOCQ01000012">
    <property type="protein sequence ID" value="SEN46290.1"/>
    <property type="molecule type" value="Genomic_DNA"/>
</dbReference>
<evidence type="ECO:0000256" key="10">
    <source>
        <dbReference type="PROSITE-ProRule" id="PRU01193"/>
    </source>
</evidence>
<reference evidence="14 15" key="1">
    <citation type="submission" date="2016-10" db="EMBL/GenBank/DDBJ databases">
        <authorList>
            <person name="de Groot N.N."/>
        </authorList>
    </citation>
    <scope>NUCLEOTIDE SEQUENCE [LARGE SCALE GENOMIC DNA]</scope>
    <source>
        <strain evidence="14 15">DSM 46701</strain>
    </source>
</reference>
<dbReference type="GO" id="GO:0005886">
    <property type="term" value="C:plasma membrane"/>
    <property type="evidence" value="ECO:0007669"/>
    <property type="project" value="UniProtKB-SubCell"/>
</dbReference>
<evidence type="ECO:0000256" key="7">
    <source>
        <dbReference type="ARBA" id="ARBA00023122"/>
    </source>
</evidence>
<dbReference type="InterPro" id="IPR000644">
    <property type="entry name" value="CBS_dom"/>
</dbReference>
<dbReference type="Pfam" id="PF03471">
    <property type="entry name" value="CorC_HlyC"/>
    <property type="match status" value="1"/>
</dbReference>
<dbReference type="Pfam" id="PF00571">
    <property type="entry name" value="CBS"/>
    <property type="match status" value="2"/>
</dbReference>
<dbReference type="SUPFAM" id="SSF54631">
    <property type="entry name" value="CBS-domain pair"/>
    <property type="match status" value="1"/>
</dbReference>
<keyword evidence="6 10" id="KW-1133">Transmembrane helix</keyword>
<dbReference type="SMART" id="SM01091">
    <property type="entry name" value="CorC_HlyC"/>
    <property type="match status" value="1"/>
</dbReference>
<feature type="transmembrane region" description="Helical" evidence="11">
    <location>
        <begin position="99"/>
        <end position="120"/>
    </location>
</feature>
<keyword evidence="5" id="KW-0677">Repeat</keyword>
<protein>
    <submittedName>
        <fullName evidence="14">Hemolysin, contains CBS domains</fullName>
    </submittedName>
</protein>
<feature type="transmembrane region" description="Helical" evidence="11">
    <location>
        <begin position="53"/>
        <end position="79"/>
    </location>
</feature>
<name>A0A1H8GR40_9BACL</name>
<dbReference type="InterPro" id="IPR051676">
    <property type="entry name" value="UPF0053_domain"/>
</dbReference>
<evidence type="ECO:0000256" key="8">
    <source>
        <dbReference type="ARBA" id="ARBA00023136"/>
    </source>
</evidence>
<keyword evidence="15" id="KW-1185">Reference proteome</keyword>
<dbReference type="CDD" id="cd04590">
    <property type="entry name" value="CBS_pair_CorC_HlyC_assoc"/>
    <property type="match status" value="1"/>
</dbReference>
<dbReference type="SUPFAM" id="SSF56176">
    <property type="entry name" value="FAD-binding/transporter-associated domain-like"/>
    <property type="match status" value="1"/>
</dbReference>
<evidence type="ECO:0000313" key="14">
    <source>
        <dbReference type="EMBL" id="SEN46290.1"/>
    </source>
</evidence>
<evidence type="ECO:0000256" key="6">
    <source>
        <dbReference type="ARBA" id="ARBA00022989"/>
    </source>
</evidence>
<feature type="domain" description="CBS" evidence="12">
    <location>
        <begin position="221"/>
        <end position="281"/>
    </location>
</feature>
<dbReference type="GO" id="GO:0050660">
    <property type="term" value="F:flavin adenine dinucleotide binding"/>
    <property type="evidence" value="ECO:0007669"/>
    <property type="project" value="InterPro"/>
</dbReference>
<evidence type="ECO:0000256" key="9">
    <source>
        <dbReference type="PROSITE-ProRule" id="PRU00703"/>
    </source>
</evidence>
<evidence type="ECO:0000313" key="15">
    <source>
        <dbReference type="Proteomes" id="UP000199695"/>
    </source>
</evidence>
<dbReference type="RefSeq" id="WP_089970147.1">
    <property type="nucleotide sequence ID" value="NZ_FOCQ01000012.1"/>
</dbReference>
<dbReference type="Proteomes" id="UP000199695">
    <property type="component" value="Unassembled WGS sequence"/>
</dbReference>
<dbReference type="PANTHER" id="PTHR43099">
    <property type="entry name" value="UPF0053 PROTEIN YRKA"/>
    <property type="match status" value="1"/>
</dbReference>
<dbReference type="InterPro" id="IPR016169">
    <property type="entry name" value="FAD-bd_PCMH_sub2"/>
</dbReference>
<feature type="domain" description="CNNM transmembrane" evidence="13">
    <location>
        <begin position="3"/>
        <end position="202"/>
    </location>
</feature>
<keyword evidence="3" id="KW-1003">Cell membrane</keyword>
<organism evidence="14 15">
    <name type="scientific">Lihuaxuella thermophila</name>
    <dbReference type="NCBI Taxonomy" id="1173111"/>
    <lineage>
        <taxon>Bacteria</taxon>
        <taxon>Bacillati</taxon>
        <taxon>Bacillota</taxon>
        <taxon>Bacilli</taxon>
        <taxon>Bacillales</taxon>
        <taxon>Thermoactinomycetaceae</taxon>
        <taxon>Lihuaxuella</taxon>
    </lineage>
</organism>
<dbReference type="SMART" id="SM00116">
    <property type="entry name" value="CBS"/>
    <property type="match status" value="2"/>
</dbReference>
<feature type="transmembrane region" description="Helical" evidence="11">
    <location>
        <begin position="12"/>
        <end position="32"/>
    </location>
</feature>
<dbReference type="InterPro" id="IPR044751">
    <property type="entry name" value="Ion_transp-like_CBS"/>
</dbReference>
<gene>
    <name evidence="14" type="ORF">SAMN05444955_11220</name>
</gene>
<dbReference type="InterPro" id="IPR002550">
    <property type="entry name" value="CNNM"/>
</dbReference>
<feature type="domain" description="CBS" evidence="12">
    <location>
        <begin position="285"/>
        <end position="342"/>
    </location>
</feature>
<keyword evidence="8 10" id="KW-0472">Membrane</keyword>
<dbReference type="Pfam" id="PF01595">
    <property type="entry name" value="CNNM"/>
    <property type="match status" value="1"/>
</dbReference>
<accession>A0A1H8GR40</accession>
<evidence type="ECO:0000256" key="3">
    <source>
        <dbReference type="ARBA" id="ARBA00022475"/>
    </source>
</evidence>
<dbReference type="InterPro" id="IPR046342">
    <property type="entry name" value="CBS_dom_sf"/>
</dbReference>
<dbReference type="PROSITE" id="PS51371">
    <property type="entry name" value="CBS"/>
    <property type="match status" value="2"/>
</dbReference>
<evidence type="ECO:0000259" key="13">
    <source>
        <dbReference type="PROSITE" id="PS51846"/>
    </source>
</evidence>
<comment type="similarity">
    <text evidence="2">Belongs to the UPF0053 family.</text>
</comment>
<dbReference type="OrthoDB" id="9798188at2"/>
<dbReference type="FunFam" id="3.10.580.10:FF:000002">
    <property type="entry name" value="Magnesium/cobalt efflux protein CorC"/>
    <property type="match status" value="1"/>
</dbReference>
<dbReference type="InterPro" id="IPR005170">
    <property type="entry name" value="Transptr-assoc_dom"/>
</dbReference>
<evidence type="ECO:0000256" key="2">
    <source>
        <dbReference type="ARBA" id="ARBA00006337"/>
    </source>
</evidence>
<dbReference type="STRING" id="1173111.SAMN05444955_11220"/>
<dbReference type="Gene3D" id="3.30.465.10">
    <property type="match status" value="1"/>
</dbReference>
<dbReference type="PROSITE" id="PS51846">
    <property type="entry name" value="CNNM"/>
    <property type="match status" value="1"/>
</dbReference>
<dbReference type="Gene3D" id="3.10.580.10">
    <property type="entry name" value="CBS-domain"/>
    <property type="match status" value="1"/>
</dbReference>
<evidence type="ECO:0000256" key="5">
    <source>
        <dbReference type="ARBA" id="ARBA00022737"/>
    </source>
</evidence>
<dbReference type="AlphaFoldDB" id="A0A1H8GR40"/>
<evidence type="ECO:0000259" key="12">
    <source>
        <dbReference type="PROSITE" id="PS51371"/>
    </source>
</evidence>